<dbReference type="Proteomes" id="UP000285697">
    <property type="component" value="Unassembled WGS sequence"/>
</dbReference>
<dbReference type="InterPro" id="IPR001279">
    <property type="entry name" value="Metallo-B-lactamas"/>
</dbReference>
<comment type="cofactor">
    <cofactor evidence="1">
        <name>Zn(2+)</name>
        <dbReference type="ChEBI" id="CHEBI:29105"/>
    </cofactor>
</comment>
<dbReference type="SUPFAM" id="SSF56281">
    <property type="entry name" value="Metallo-hydrolase/oxidoreductase"/>
    <property type="match status" value="1"/>
</dbReference>
<keyword evidence="4" id="KW-0862">Zinc</keyword>
<dbReference type="GO" id="GO:0016787">
    <property type="term" value="F:hydrolase activity"/>
    <property type="evidence" value="ECO:0007669"/>
    <property type="project" value="UniProtKB-KW"/>
</dbReference>
<sequence length="222" mass="26200">MLYDIQRFPVGHVNNYTYLIINTESGTGILIDPAWEQKEILDHIKKAHIELKGILLTHSHQDHTNLADFFSKQYQCYVYMSKYEIEYYNFQCNNLVALEDNQKLRVSGIEIECLLTPGHTTGSMCYKIENALFTGDTIFIRSCGFCNCKGGNPQDMFLSIKKLRQYAEQGARIYPGHYFKNDFKYESDCLHRNIYFHIKDLEIFLKFVERSSKRNVYLKYEY</sequence>
<keyword evidence="3 6" id="KW-0378">Hydrolase</keyword>
<evidence type="ECO:0000256" key="1">
    <source>
        <dbReference type="ARBA" id="ARBA00001947"/>
    </source>
</evidence>
<reference evidence="6 7" key="1">
    <citation type="submission" date="2018-08" db="EMBL/GenBank/DDBJ databases">
        <title>A genome reference for cultivated species of the human gut microbiota.</title>
        <authorList>
            <person name="Zou Y."/>
            <person name="Xue W."/>
            <person name="Luo G."/>
        </authorList>
    </citation>
    <scope>NUCLEOTIDE SEQUENCE [LARGE SCALE GENOMIC DNA]</scope>
    <source>
        <strain evidence="6 7">AM22-7AC</strain>
    </source>
</reference>
<dbReference type="GO" id="GO:0046872">
    <property type="term" value="F:metal ion binding"/>
    <property type="evidence" value="ECO:0007669"/>
    <property type="project" value="UniProtKB-KW"/>
</dbReference>
<evidence type="ECO:0000256" key="2">
    <source>
        <dbReference type="ARBA" id="ARBA00022723"/>
    </source>
</evidence>
<dbReference type="CDD" id="cd16275">
    <property type="entry name" value="BaeB-like_MBL-fold"/>
    <property type="match status" value="1"/>
</dbReference>
<dbReference type="InterPro" id="IPR051453">
    <property type="entry name" value="MBL_Glyoxalase_II"/>
</dbReference>
<name>A0A414SBR3_MEDGN</name>
<evidence type="ECO:0000256" key="3">
    <source>
        <dbReference type="ARBA" id="ARBA00022801"/>
    </source>
</evidence>
<dbReference type="AlphaFoldDB" id="A0A414SBR3"/>
<evidence type="ECO:0000259" key="5">
    <source>
        <dbReference type="SMART" id="SM00849"/>
    </source>
</evidence>
<comment type="caution">
    <text evidence="6">The sequence shown here is derived from an EMBL/GenBank/DDBJ whole genome shotgun (WGS) entry which is preliminary data.</text>
</comment>
<dbReference type="EMBL" id="QRIA01000021">
    <property type="protein sequence ID" value="RHG16557.1"/>
    <property type="molecule type" value="Genomic_DNA"/>
</dbReference>
<dbReference type="RefSeq" id="WP_118263193.1">
    <property type="nucleotide sequence ID" value="NZ_CABHNE010000065.1"/>
</dbReference>
<accession>A0A414SBR3</accession>
<evidence type="ECO:0000313" key="6">
    <source>
        <dbReference type="EMBL" id="RHG16557.1"/>
    </source>
</evidence>
<dbReference type="PANTHER" id="PTHR46233">
    <property type="entry name" value="HYDROXYACYLGLUTATHIONE HYDROLASE GLOC"/>
    <property type="match status" value="1"/>
</dbReference>
<gene>
    <name evidence="6" type="ORF">DW270_13140</name>
</gene>
<dbReference type="SMART" id="SM00849">
    <property type="entry name" value="Lactamase_B"/>
    <property type="match status" value="1"/>
</dbReference>
<evidence type="ECO:0000313" key="7">
    <source>
        <dbReference type="Proteomes" id="UP000285697"/>
    </source>
</evidence>
<dbReference type="Pfam" id="PF00753">
    <property type="entry name" value="Lactamase_B"/>
    <property type="match status" value="2"/>
</dbReference>
<dbReference type="Gene3D" id="3.60.15.10">
    <property type="entry name" value="Ribonuclease Z/Hydroxyacylglutathione hydrolase-like"/>
    <property type="match status" value="1"/>
</dbReference>
<feature type="domain" description="Metallo-beta-lactamase" evidence="5">
    <location>
        <begin position="14"/>
        <end position="177"/>
    </location>
</feature>
<dbReference type="PANTHER" id="PTHR46233:SF3">
    <property type="entry name" value="HYDROXYACYLGLUTATHIONE HYDROLASE GLOC"/>
    <property type="match status" value="1"/>
</dbReference>
<protein>
    <submittedName>
        <fullName evidence="6">MBL fold metallo-hydrolase</fullName>
    </submittedName>
</protein>
<keyword evidence="2" id="KW-0479">Metal-binding</keyword>
<dbReference type="InterPro" id="IPR036866">
    <property type="entry name" value="RibonucZ/Hydroxyglut_hydro"/>
</dbReference>
<proteinExistence type="predicted"/>
<evidence type="ECO:0000256" key="4">
    <source>
        <dbReference type="ARBA" id="ARBA00022833"/>
    </source>
</evidence>
<organism evidence="6 7">
    <name type="scientific">Mediterraneibacter gnavus</name>
    <name type="common">Ruminococcus gnavus</name>
    <dbReference type="NCBI Taxonomy" id="33038"/>
    <lineage>
        <taxon>Bacteria</taxon>
        <taxon>Bacillati</taxon>
        <taxon>Bacillota</taxon>
        <taxon>Clostridia</taxon>
        <taxon>Lachnospirales</taxon>
        <taxon>Lachnospiraceae</taxon>
        <taxon>Mediterraneibacter</taxon>
    </lineage>
</organism>